<organism evidence="2">
    <name type="scientific">marine sediment metagenome</name>
    <dbReference type="NCBI Taxonomy" id="412755"/>
    <lineage>
        <taxon>unclassified sequences</taxon>
        <taxon>metagenomes</taxon>
        <taxon>ecological metagenomes</taxon>
    </lineage>
</organism>
<dbReference type="AlphaFoldDB" id="A0A0F9B8T4"/>
<comment type="caution">
    <text evidence="2">The sequence shown here is derived from an EMBL/GenBank/DDBJ whole genome shotgun (WGS) entry which is preliminary data.</text>
</comment>
<keyword evidence="1" id="KW-0472">Membrane</keyword>
<evidence type="ECO:0000313" key="2">
    <source>
        <dbReference type="EMBL" id="KKK87104.1"/>
    </source>
</evidence>
<keyword evidence="1" id="KW-0812">Transmembrane</keyword>
<dbReference type="EMBL" id="LAZR01050550">
    <property type="protein sequence ID" value="KKK87104.1"/>
    <property type="molecule type" value="Genomic_DNA"/>
</dbReference>
<gene>
    <name evidence="2" type="ORF">LCGC14_2756580</name>
</gene>
<keyword evidence="1" id="KW-1133">Transmembrane helix</keyword>
<sequence length="231" mass="25117">MSGGKIVLLVFGIIVLLLSLVLLLPGGALIWAERTLRDGEGFYTSKTIELDRDSYAIVTEPANIDLGEEWEWLPWVRSWGPSDFLTLKIEGSSSDSSKQIFIGVAETSDLEGYLTGVEYDEITDWEFRRLKPEYTNHSGTSEPLAPTSQAFWIASAHGAGTQTLEWAIESGTYSLLLMNGDGSRGLDLEALIGIAVPSVLWGIGVGLLIGGLVVLLLAVVMIYLAARKRKA</sequence>
<name>A0A0F9B8T4_9ZZZZ</name>
<reference evidence="2" key="1">
    <citation type="journal article" date="2015" name="Nature">
        <title>Complex archaea that bridge the gap between prokaryotes and eukaryotes.</title>
        <authorList>
            <person name="Spang A."/>
            <person name="Saw J.H."/>
            <person name="Jorgensen S.L."/>
            <person name="Zaremba-Niedzwiedzka K."/>
            <person name="Martijn J."/>
            <person name="Lind A.E."/>
            <person name="van Eijk R."/>
            <person name="Schleper C."/>
            <person name="Guy L."/>
            <person name="Ettema T.J."/>
        </authorList>
    </citation>
    <scope>NUCLEOTIDE SEQUENCE</scope>
</reference>
<protein>
    <submittedName>
        <fullName evidence="2">Uncharacterized protein</fullName>
    </submittedName>
</protein>
<evidence type="ECO:0000256" key="1">
    <source>
        <dbReference type="SAM" id="Phobius"/>
    </source>
</evidence>
<accession>A0A0F9B8T4</accession>
<feature type="transmembrane region" description="Helical" evidence="1">
    <location>
        <begin position="199"/>
        <end position="226"/>
    </location>
</feature>
<proteinExistence type="predicted"/>